<evidence type="ECO:0000313" key="4">
    <source>
        <dbReference type="EMBL" id="BCS81972.1"/>
    </source>
</evidence>
<dbReference type="Gene3D" id="3.40.190.10">
    <property type="entry name" value="Periplasmic binding protein-like II"/>
    <property type="match status" value="2"/>
</dbReference>
<comment type="similarity">
    <text evidence="1">Belongs to the bacterial solute-binding protein ModA family.</text>
</comment>
<keyword evidence="2" id="KW-0479">Metal-binding</keyword>
<dbReference type="InterPro" id="IPR005950">
    <property type="entry name" value="ModA"/>
</dbReference>
<dbReference type="Pfam" id="PF13531">
    <property type="entry name" value="SBP_bac_11"/>
    <property type="match status" value="1"/>
</dbReference>
<dbReference type="RefSeq" id="WP_207179165.1">
    <property type="nucleotide sequence ID" value="NZ_AP024480.1"/>
</dbReference>
<dbReference type="PIRSF" id="PIRSF004846">
    <property type="entry name" value="ModA"/>
    <property type="match status" value="1"/>
</dbReference>
<reference evidence="4 5" key="1">
    <citation type="submission" date="2021-02" db="EMBL/GenBank/DDBJ databases">
        <title>Nitrogen-fixing ability and nitrogen fixation related genes of thermophilic fermentative bacteria in the genus Caldicellulosiruptor.</title>
        <authorList>
            <person name="Chen Y."/>
            <person name="Nishihara A."/>
            <person name="Haruta S."/>
        </authorList>
    </citation>
    <scope>NUCLEOTIDE SEQUENCE [LARGE SCALE GENOMIC DNA]</scope>
    <source>
        <strain evidence="4 5">YA01</strain>
    </source>
</reference>
<dbReference type="InterPro" id="IPR050682">
    <property type="entry name" value="ModA/WtpA"/>
</dbReference>
<evidence type="ECO:0000313" key="5">
    <source>
        <dbReference type="Proteomes" id="UP000663623"/>
    </source>
</evidence>
<protein>
    <submittedName>
        <fullName evidence="4">Molybdate-binding protein</fullName>
    </submittedName>
</protein>
<dbReference type="PANTHER" id="PTHR30632">
    <property type="entry name" value="MOLYBDATE-BINDING PERIPLASMIC PROTEIN"/>
    <property type="match status" value="1"/>
</dbReference>
<dbReference type="Proteomes" id="UP000663623">
    <property type="component" value="Chromosome"/>
</dbReference>
<dbReference type="SUPFAM" id="SSF53850">
    <property type="entry name" value="Periplasmic binding protein-like II"/>
    <property type="match status" value="1"/>
</dbReference>
<evidence type="ECO:0000256" key="1">
    <source>
        <dbReference type="ARBA" id="ARBA00009175"/>
    </source>
</evidence>
<dbReference type="CDD" id="cd13538">
    <property type="entry name" value="PBP2_ModA_like_1"/>
    <property type="match status" value="1"/>
</dbReference>
<organism evidence="4 5">
    <name type="scientific">Caldicellulosiruptor diazotrophicus</name>
    <dbReference type="NCBI Taxonomy" id="2806205"/>
    <lineage>
        <taxon>Bacteria</taxon>
        <taxon>Bacillati</taxon>
        <taxon>Bacillota</taxon>
        <taxon>Bacillota incertae sedis</taxon>
        <taxon>Caldicellulosiruptorales</taxon>
        <taxon>Caldicellulosiruptoraceae</taxon>
        <taxon>Caldicellulosiruptor</taxon>
    </lineage>
</organism>
<dbReference type="PANTHER" id="PTHR30632:SF0">
    <property type="entry name" value="SULFATE-BINDING PROTEIN"/>
    <property type="match status" value="1"/>
</dbReference>
<dbReference type="NCBIfam" id="TIGR01256">
    <property type="entry name" value="modA"/>
    <property type="match status" value="1"/>
</dbReference>
<sequence length="261" mass="29626">MIKKLFIFKMRCVYFFIIASFLLSTVSNVSFSKDKNTKESLIVFVPHTLESIVKDISKQFEKQKSCKVVLNVAGTHVLVTQLKNGARCDVFFSADRRYIDSLKKAKYIDKYEIFAKTKLCVISSSPSIKKFEDISKKGARLCIADPVSPIGMYTKMLIDKIKNDNKSLYSGIIANIISQEFELTDVIQKVKVDEADAGIVYFPDAKLTKLKIIDIPEKYNVATIHYVAAVEKAKNPKFAKDFISFIKSKTIAKLLREKGYE</sequence>
<name>A0ABM7NP90_9FIRM</name>
<proteinExistence type="inferred from homology"/>
<evidence type="ECO:0000256" key="3">
    <source>
        <dbReference type="ARBA" id="ARBA00022729"/>
    </source>
</evidence>
<evidence type="ECO:0000256" key="2">
    <source>
        <dbReference type="ARBA" id="ARBA00022723"/>
    </source>
</evidence>
<keyword evidence="3" id="KW-0732">Signal</keyword>
<keyword evidence="5" id="KW-1185">Reference proteome</keyword>
<gene>
    <name evidence="4" type="primary">modA</name>
    <name evidence="4" type="ORF">CaldiYA01_19320</name>
</gene>
<dbReference type="EMBL" id="AP024480">
    <property type="protein sequence ID" value="BCS81972.1"/>
    <property type="molecule type" value="Genomic_DNA"/>
</dbReference>
<accession>A0ABM7NP90</accession>